<reference evidence="1 2" key="1">
    <citation type="submission" date="2021-05" db="EMBL/GenBank/DDBJ databases">
        <title>Comparative genomic studies on the polysaccharide-degrading batcterial strains of the Flammeovirga genus.</title>
        <authorList>
            <person name="Zewei F."/>
            <person name="Zheng Z."/>
            <person name="Yu L."/>
            <person name="Ruyue G."/>
            <person name="Yanhong M."/>
            <person name="Yuanyuan C."/>
            <person name="Jingyan G."/>
            <person name="Wenjun H."/>
        </authorList>
    </citation>
    <scope>NUCLEOTIDE SEQUENCE [LARGE SCALE GENOMIC DNA]</scope>
    <source>
        <strain evidence="1 2">YS10</strain>
    </source>
</reference>
<dbReference type="RefSeq" id="WP_144073893.1">
    <property type="nucleotide sequence ID" value="NZ_CP076128.1"/>
</dbReference>
<dbReference type="EMBL" id="CP076128">
    <property type="protein sequence ID" value="QWG06475.1"/>
    <property type="molecule type" value="Genomic_DNA"/>
</dbReference>
<evidence type="ECO:0000313" key="1">
    <source>
        <dbReference type="EMBL" id="QWG06475.1"/>
    </source>
</evidence>
<keyword evidence="2" id="KW-1185">Reference proteome</keyword>
<dbReference type="Proteomes" id="UP000682802">
    <property type="component" value="Chromosome 1"/>
</dbReference>
<gene>
    <name evidence="1" type="ORF">KM029_14195</name>
</gene>
<sequence length="340" mass="39870">MTKKIVFNVNQFSYRGTEIALFDYAYYNEKILGNISYIISDKTKLKNSPQENQILNKFTSSFPERVFLYETHDEAQDFIDKTQSDIIYFIKSGKKDHNLFKNIRNVIHVVFGYYKPYGDEYFYISEYLAQKKGKFRSSFVPHIVNLPDVDSNLRTSLKIPKDATVVARYGGLNTFDIDYVHQAIKEVLEEQDNIYFIFVNTQFFHKHPRIIYLDPIYKLEDKVAFINTSDAYLHARSDGETFGLAIAEFHIKGKNIITSKSKKDNAHLDILQDECYIYSDKDSCKNLLLQTKTLKPKNFNVYKQFSPQIVMQYFDKVVIKGEKKLPATKNLFQKILKKIF</sequence>
<protein>
    <recommendedName>
        <fullName evidence="3">Glycosyltransferase family 4 protein</fullName>
    </recommendedName>
</protein>
<dbReference type="Gene3D" id="3.40.50.2000">
    <property type="entry name" value="Glycogen Phosphorylase B"/>
    <property type="match status" value="1"/>
</dbReference>
<dbReference type="SUPFAM" id="SSF53756">
    <property type="entry name" value="UDP-Glycosyltransferase/glycogen phosphorylase"/>
    <property type="match status" value="1"/>
</dbReference>
<organism evidence="1 2">
    <name type="scientific">Flammeovirga kamogawensis</name>
    <dbReference type="NCBI Taxonomy" id="373891"/>
    <lineage>
        <taxon>Bacteria</taxon>
        <taxon>Pseudomonadati</taxon>
        <taxon>Bacteroidota</taxon>
        <taxon>Cytophagia</taxon>
        <taxon>Cytophagales</taxon>
        <taxon>Flammeovirgaceae</taxon>
        <taxon>Flammeovirga</taxon>
    </lineage>
</organism>
<accession>A0ABX8GSB5</accession>
<name>A0ABX8GSB5_9BACT</name>
<proteinExistence type="predicted"/>
<evidence type="ECO:0000313" key="2">
    <source>
        <dbReference type="Proteomes" id="UP000682802"/>
    </source>
</evidence>
<evidence type="ECO:0008006" key="3">
    <source>
        <dbReference type="Google" id="ProtNLM"/>
    </source>
</evidence>